<dbReference type="OMA" id="RECESKH"/>
<evidence type="ECO:0000313" key="2">
    <source>
        <dbReference type="Proteomes" id="UP000704712"/>
    </source>
</evidence>
<evidence type="ECO:0000313" key="1">
    <source>
        <dbReference type="EMBL" id="KAF4149965.1"/>
    </source>
</evidence>
<dbReference type="AlphaFoldDB" id="A0A8S9VAB1"/>
<name>A0A8S9VAB1_PHYIN</name>
<accession>A0A8S9VAB1</accession>
<gene>
    <name evidence="1" type="ORF">GN958_ATG00904</name>
</gene>
<dbReference type="EMBL" id="JAACNO010000105">
    <property type="protein sequence ID" value="KAF4149965.1"/>
    <property type="molecule type" value="Genomic_DNA"/>
</dbReference>
<protein>
    <submittedName>
        <fullName evidence="1">Uncharacterized protein</fullName>
    </submittedName>
</protein>
<comment type="caution">
    <text evidence="1">The sequence shown here is derived from an EMBL/GenBank/DDBJ whole genome shotgun (WGS) entry which is preliminary data.</text>
</comment>
<dbReference type="Proteomes" id="UP000704712">
    <property type="component" value="Unassembled WGS sequence"/>
</dbReference>
<proteinExistence type="predicted"/>
<sequence length="321" mass="37195">MEQQRLRYGVSDQAQNTGPYQHLCILDEDVFELILSFLSNQTLAKLHAVTGDCYSTCEPHLAQLCCKCGNDNPKLLHNICRECESKSSNYLPFADKDMATSVYGLKMRELVDIPQCTSAGLDGETLYRRVDLETYLETKFGSKLGWLREIARRDMVERKIQEMEQQERAERDAFMESLAPNFPIYAQLIDLEEEINKSRLEQCSRRFVALTTALNSRGLQLRPGFKHCERFITTGEGDISDVVDTTEEMRFVNAYTNYQWKMKSGQQGNEVIDEKVKMDLSISYLENHRGLELPRKWENCRSRFDEARRTGDIPGRYIYSE</sequence>
<organism evidence="1 2">
    <name type="scientific">Phytophthora infestans</name>
    <name type="common">Potato late blight agent</name>
    <name type="synonym">Botrytis infestans</name>
    <dbReference type="NCBI Taxonomy" id="4787"/>
    <lineage>
        <taxon>Eukaryota</taxon>
        <taxon>Sar</taxon>
        <taxon>Stramenopiles</taxon>
        <taxon>Oomycota</taxon>
        <taxon>Peronosporomycetes</taxon>
        <taxon>Peronosporales</taxon>
        <taxon>Peronosporaceae</taxon>
        <taxon>Phytophthora</taxon>
    </lineage>
</organism>
<reference evidence="1" key="1">
    <citation type="submission" date="2020-03" db="EMBL/GenBank/DDBJ databases">
        <title>Hybrid Assembly of Korean Phytophthora infestans isolates.</title>
        <authorList>
            <person name="Prokchorchik M."/>
            <person name="Lee Y."/>
            <person name="Seo J."/>
            <person name="Cho J.-H."/>
            <person name="Park Y.-E."/>
            <person name="Jang D.-C."/>
            <person name="Im J.-S."/>
            <person name="Choi J.-G."/>
            <person name="Park H.-J."/>
            <person name="Lee G.-B."/>
            <person name="Lee Y.-G."/>
            <person name="Hong S.-Y."/>
            <person name="Cho K."/>
            <person name="Sohn K.H."/>
        </authorList>
    </citation>
    <scope>NUCLEOTIDE SEQUENCE</scope>
    <source>
        <strain evidence="1">KR_2_A2</strain>
    </source>
</reference>